<dbReference type="SUPFAM" id="SSF52047">
    <property type="entry name" value="RNI-like"/>
    <property type="match status" value="1"/>
</dbReference>
<dbReference type="Pfam" id="PF00646">
    <property type="entry name" value="F-box"/>
    <property type="match status" value="1"/>
</dbReference>
<dbReference type="PROSITE" id="PS50181">
    <property type="entry name" value="FBOX"/>
    <property type="match status" value="1"/>
</dbReference>
<dbReference type="EMBL" id="NCKV01002078">
    <property type="protein sequence ID" value="RWS27351.1"/>
    <property type="molecule type" value="Genomic_DNA"/>
</dbReference>
<keyword evidence="3" id="KW-1185">Reference proteome</keyword>
<name>A0A443SIJ7_9ACAR</name>
<gene>
    <name evidence="2" type="ORF">B4U80_13724</name>
</gene>
<reference evidence="2 3" key="1">
    <citation type="journal article" date="2018" name="Gigascience">
        <title>Genomes of trombidid mites reveal novel predicted allergens and laterally-transferred genes associated with secondary metabolism.</title>
        <authorList>
            <person name="Dong X."/>
            <person name="Chaisiri K."/>
            <person name="Xia D."/>
            <person name="Armstrong S.D."/>
            <person name="Fang Y."/>
            <person name="Donnelly M.J."/>
            <person name="Kadowaki T."/>
            <person name="McGarry J.W."/>
            <person name="Darby A.C."/>
            <person name="Makepeace B.L."/>
        </authorList>
    </citation>
    <scope>NUCLEOTIDE SEQUENCE [LARGE SCALE GENOMIC DNA]</scope>
    <source>
        <strain evidence="2">UoL-UT</strain>
    </source>
</reference>
<accession>A0A443SIJ7</accession>
<evidence type="ECO:0000313" key="2">
    <source>
        <dbReference type="EMBL" id="RWS27351.1"/>
    </source>
</evidence>
<dbReference type="AlphaFoldDB" id="A0A443SIJ7"/>
<dbReference type="VEuPathDB" id="VectorBase:LDEU004689"/>
<dbReference type="OrthoDB" id="6535031at2759"/>
<dbReference type="Proteomes" id="UP000288716">
    <property type="component" value="Unassembled WGS sequence"/>
</dbReference>
<feature type="domain" description="F-box" evidence="1">
    <location>
        <begin position="1"/>
        <end position="46"/>
    </location>
</feature>
<evidence type="ECO:0000259" key="1">
    <source>
        <dbReference type="PROSITE" id="PS50181"/>
    </source>
</evidence>
<protein>
    <recommendedName>
        <fullName evidence="1">F-box domain-containing protein</fullName>
    </recommendedName>
</protein>
<organism evidence="2 3">
    <name type="scientific">Leptotrombidium deliense</name>
    <dbReference type="NCBI Taxonomy" id="299467"/>
    <lineage>
        <taxon>Eukaryota</taxon>
        <taxon>Metazoa</taxon>
        <taxon>Ecdysozoa</taxon>
        <taxon>Arthropoda</taxon>
        <taxon>Chelicerata</taxon>
        <taxon>Arachnida</taxon>
        <taxon>Acari</taxon>
        <taxon>Acariformes</taxon>
        <taxon>Trombidiformes</taxon>
        <taxon>Prostigmata</taxon>
        <taxon>Anystina</taxon>
        <taxon>Parasitengona</taxon>
        <taxon>Trombiculoidea</taxon>
        <taxon>Trombiculidae</taxon>
        <taxon>Leptotrombidium</taxon>
    </lineage>
</organism>
<evidence type="ECO:0000313" key="3">
    <source>
        <dbReference type="Proteomes" id="UP000288716"/>
    </source>
</evidence>
<comment type="caution">
    <text evidence="2">The sequence shown here is derived from an EMBL/GenBank/DDBJ whole genome shotgun (WGS) entry which is preliminary data.</text>
</comment>
<sequence>MSFDSLPNELILRIISFFGYKDIPAFSLTCHRVHRLCELQLSNRKLLVNACLPDSLQYVRRVTGYSLNKEVTVNVNGFKLLSTLRFKLPNIRILVLKKIKCLNDKNIHFIGEYLKNLTALWLFSIEDVSDNGMTALFGHCSQLQTLGIHYLNINGDCFKNVPLVTHLSLAVCDENTEEIDLNEFAFHSSSVNETNVGSDIGTGNGYGIGCGIGTRTA</sequence>
<dbReference type="InterPro" id="IPR001810">
    <property type="entry name" value="F-box_dom"/>
</dbReference>
<proteinExistence type="predicted"/>
<dbReference type="Gene3D" id="3.80.10.10">
    <property type="entry name" value="Ribonuclease Inhibitor"/>
    <property type="match status" value="1"/>
</dbReference>
<dbReference type="InterPro" id="IPR032675">
    <property type="entry name" value="LRR_dom_sf"/>
</dbReference>